<protein>
    <submittedName>
        <fullName evidence="1">Uncharacterized protein</fullName>
    </submittedName>
</protein>
<organism evidence="1 2">
    <name type="scientific">Rhypophila decipiens</name>
    <dbReference type="NCBI Taxonomy" id="261697"/>
    <lineage>
        <taxon>Eukaryota</taxon>
        <taxon>Fungi</taxon>
        <taxon>Dikarya</taxon>
        <taxon>Ascomycota</taxon>
        <taxon>Pezizomycotina</taxon>
        <taxon>Sordariomycetes</taxon>
        <taxon>Sordariomycetidae</taxon>
        <taxon>Sordariales</taxon>
        <taxon>Naviculisporaceae</taxon>
        <taxon>Rhypophila</taxon>
    </lineage>
</organism>
<accession>A0AAN6YAS2</accession>
<dbReference type="Proteomes" id="UP001301769">
    <property type="component" value="Unassembled WGS sequence"/>
</dbReference>
<gene>
    <name evidence="1" type="ORF">QBC37DRAFT_398518</name>
</gene>
<name>A0AAN6YAS2_9PEZI</name>
<sequence length="321" mass="36135">MPQLSSFADHESKRGTRDYDSAYCSHFAWRFVVDQEYRLPRFRAMRLVVPTTGGTVQRYLRSALLTAPSQHRLGNRWIRNNPQWYKSSCWIQSPKVPATRVKTGSRYVGFSSSPCCRLDESKCTGVNFDLRPSTEAFPTVARHSQRLLSWVQQLQLKLLRTRGRQGSGSQENHLSKLQCGTSGWIVWRFASQVATEPELLAAPGDDGQASKPSNWFLLLLLAEAKWDREHGDLIGPGPRAEDTPQDERNRLSLLVRVSELVSATSKPWQNCTAGLAISCMDAQEFSSNLPTFQKGSSADRREQAPEIALHALFTPEPSTKQ</sequence>
<keyword evidence="2" id="KW-1185">Reference proteome</keyword>
<proteinExistence type="predicted"/>
<dbReference type="EMBL" id="MU858078">
    <property type="protein sequence ID" value="KAK4215609.1"/>
    <property type="molecule type" value="Genomic_DNA"/>
</dbReference>
<evidence type="ECO:0000313" key="1">
    <source>
        <dbReference type="EMBL" id="KAK4215609.1"/>
    </source>
</evidence>
<comment type="caution">
    <text evidence="1">The sequence shown here is derived from an EMBL/GenBank/DDBJ whole genome shotgun (WGS) entry which is preliminary data.</text>
</comment>
<reference evidence="1" key="2">
    <citation type="submission" date="2023-05" db="EMBL/GenBank/DDBJ databases">
        <authorList>
            <consortium name="Lawrence Berkeley National Laboratory"/>
            <person name="Steindorff A."/>
            <person name="Hensen N."/>
            <person name="Bonometti L."/>
            <person name="Westerberg I."/>
            <person name="Brannstrom I.O."/>
            <person name="Guillou S."/>
            <person name="Cros-Aarteil S."/>
            <person name="Calhoun S."/>
            <person name="Haridas S."/>
            <person name="Kuo A."/>
            <person name="Mondo S."/>
            <person name="Pangilinan J."/>
            <person name="Riley R."/>
            <person name="Labutti K."/>
            <person name="Andreopoulos B."/>
            <person name="Lipzen A."/>
            <person name="Chen C."/>
            <person name="Yanf M."/>
            <person name="Daum C."/>
            <person name="Ng V."/>
            <person name="Clum A."/>
            <person name="Ohm R."/>
            <person name="Martin F."/>
            <person name="Silar P."/>
            <person name="Natvig D."/>
            <person name="Lalanne C."/>
            <person name="Gautier V."/>
            <person name="Ament-Velasquez S.L."/>
            <person name="Kruys A."/>
            <person name="Hutchinson M.I."/>
            <person name="Powell A.J."/>
            <person name="Barry K."/>
            <person name="Miller A.N."/>
            <person name="Grigoriev I.V."/>
            <person name="Debuchy R."/>
            <person name="Gladieux P."/>
            <person name="Thoren M.H."/>
            <person name="Johannesson H."/>
        </authorList>
    </citation>
    <scope>NUCLEOTIDE SEQUENCE</scope>
    <source>
        <strain evidence="1">PSN293</strain>
    </source>
</reference>
<evidence type="ECO:0000313" key="2">
    <source>
        <dbReference type="Proteomes" id="UP001301769"/>
    </source>
</evidence>
<dbReference type="AlphaFoldDB" id="A0AAN6YAS2"/>
<reference evidence="1" key="1">
    <citation type="journal article" date="2023" name="Mol. Phylogenet. Evol.">
        <title>Genome-scale phylogeny and comparative genomics of the fungal order Sordariales.</title>
        <authorList>
            <person name="Hensen N."/>
            <person name="Bonometti L."/>
            <person name="Westerberg I."/>
            <person name="Brannstrom I.O."/>
            <person name="Guillou S."/>
            <person name="Cros-Aarteil S."/>
            <person name="Calhoun S."/>
            <person name="Haridas S."/>
            <person name="Kuo A."/>
            <person name="Mondo S."/>
            <person name="Pangilinan J."/>
            <person name="Riley R."/>
            <person name="LaButti K."/>
            <person name="Andreopoulos B."/>
            <person name="Lipzen A."/>
            <person name="Chen C."/>
            <person name="Yan M."/>
            <person name="Daum C."/>
            <person name="Ng V."/>
            <person name="Clum A."/>
            <person name="Steindorff A."/>
            <person name="Ohm R.A."/>
            <person name="Martin F."/>
            <person name="Silar P."/>
            <person name="Natvig D.O."/>
            <person name="Lalanne C."/>
            <person name="Gautier V."/>
            <person name="Ament-Velasquez S.L."/>
            <person name="Kruys A."/>
            <person name="Hutchinson M.I."/>
            <person name="Powell A.J."/>
            <person name="Barry K."/>
            <person name="Miller A.N."/>
            <person name="Grigoriev I.V."/>
            <person name="Debuchy R."/>
            <person name="Gladieux P."/>
            <person name="Hiltunen Thoren M."/>
            <person name="Johannesson H."/>
        </authorList>
    </citation>
    <scope>NUCLEOTIDE SEQUENCE</scope>
    <source>
        <strain evidence="1">PSN293</strain>
    </source>
</reference>